<dbReference type="GO" id="GO:0048364">
    <property type="term" value="P:root development"/>
    <property type="evidence" value="ECO:0007669"/>
    <property type="project" value="EnsemblPlants"/>
</dbReference>
<dbReference type="Proteomes" id="UP000265515">
    <property type="component" value="Unassembled WGS sequence"/>
</dbReference>
<reference evidence="3 4" key="1">
    <citation type="journal article" date="2018" name="Cell">
        <title>The Chara Genome: Secondary Complexity and Implications for Plant Terrestrialization.</title>
        <authorList>
            <person name="Nishiyama T."/>
            <person name="Sakayama H."/>
            <person name="Vries J.D."/>
            <person name="Buschmann H."/>
            <person name="Saint-Marcoux D."/>
            <person name="Ullrich K.K."/>
            <person name="Haas F.B."/>
            <person name="Vanderstraeten L."/>
            <person name="Becker D."/>
            <person name="Lang D."/>
            <person name="Vosolsobe S."/>
            <person name="Rombauts S."/>
            <person name="Wilhelmsson P.K.I."/>
            <person name="Janitza P."/>
            <person name="Kern R."/>
            <person name="Heyl A."/>
            <person name="Rumpler F."/>
            <person name="Villalobos L.I.A.C."/>
            <person name="Clay J.M."/>
            <person name="Skokan R."/>
            <person name="Toyoda A."/>
            <person name="Suzuki Y."/>
            <person name="Kagoshima H."/>
            <person name="Schijlen E."/>
            <person name="Tajeshwar N."/>
            <person name="Catarino B."/>
            <person name="Hetherington A.J."/>
            <person name="Saltykova A."/>
            <person name="Bonnot C."/>
            <person name="Breuninger H."/>
            <person name="Symeonidi A."/>
            <person name="Radhakrishnan G.V."/>
            <person name="Van Nieuwerburgh F."/>
            <person name="Deforce D."/>
            <person name="Chang C."/>
            <person name="Karol K.G."/>
            <person name="Hedrich R."/>
            <person name="Ulvskov P."/>
            <person name="Glockner G."/>
            <person name="Delwiche C.F."/>
            <person name="Petrasek J."/>
            <person name="Van de Peer Y."/>
            <person name="Friml J."/>
            <person name="Beilby M."/>
            <person name="Dolan L."/>
            <person name="Kohara Y."/>
            <person name="Sugano S."/>
            <person name="Fujiyama A."/>
            <person name="Delaux P.-M."/>
            <person name="Quint M."/>
            <person name="TheiBen G."/>
            <person name="Hagemann M."/>
            <person name="Harholt J."/>
            <person name="Dunand C."/>
            <person name="Zachgo S."/>
            <person name="Langdale J."/>
            <person name="Maumus F."/>
            <person name="Straeten D.V.D."/>
            <person name="Gould S.B."/>
            <person name="Rensing S.A."/>
        </authorList>
    </citation>
    <scope>NUCLEOTIDE SEQUENCE [LARGE SCALE GENOMIC DNA]</scope>
    <source>
        <strain evidence="3 4">S276</strain>
    </source>
</reference>
<dbReference type="CDD" id="cd07596">
    <property type="entry name" value="BAR_SNX"/>
    <property type="match status" value="1"/>
</dbReference>
<feature type="coiled-coil region" evidence="1">
    <location>
        <begin position="213"/>
        <end position="247"/>
    </location>
</feature>
<evidence type="ECO:0000313" key="3">
    <source>
        <dbReference type="EMBL" id="GBG61408.1"/>
    </source>
</evidence>
<dbReference type="Gramene" id="GBG61408">
    <property type="protein sequence ID" value="GBG61408"/>
    <property type="gene ID" value="CBR_g20439"/>
</dbReference>
<organism evidence="3 4">
    <name type="scientific">Chara braunii</name>
    <name type="common">Braun's stonewort</name>
    <dbReference type="NCBI Taxonomy" id="69332"/>
    <lineage>
        <taxon>Eukaryota</taxon>
        <taxon>Viridiplantae</taxon>
        <taxon>Streptophyta</taxon>
        <taxon>Charophyceae</taxon>
        <taxon>Charales</taxon>
        <taxon>Characeae</taxon>
        <taxon>Chara</taxon>
    </lineage>
</organism>
<dbReference type="SUPFAM" id="SSF64268">
    <property type="entry name" value="PX domain"/>
    <property type="match status" value="1"/>
</dbReference>
<dbReference type="OMA" id="LWETFLM"/>
<feature type="coiled-coil region" evidence="1">
    <location>
        <begin position="352"/>
        <end position="379"/>
    </location>
</feature>
<dbReference type="InterPro" id="IPR036871">
    <property type="entry name" value="PX_dom_sf"/>
</dbReference>
<dbReference type="SUPFAM" id="SSF103657">
    <property type="entry name" value="BAR/IMD domain-like"/>
    <property type="match status" value="1"/>
</dbReference>
<dbReference type="InterPro" id="IPR015404">
    <property type="entry name" value="Vps5_C"/>
</dbReference>
<dbReference type="InterPro" id="IPR001683">
    <property type="entry name" value="PX_dom"/>
</dbReference>
<dbReference type="SMART" id="SM00312">
    <property type="entry name" value="PX"/>
    <property type="match status" value="1"/>
</dbReference>
<dbReference type="CDD" id="cd06859">
    <property type="entry name" value="PX_SNX1_2_like"/>
    <property type="match status" value="1"/>
</dbReference>
<dbReference type="PROSITE" id="PS50195">
    <property type="entry name" value="PX"/>
    <property type="match status" value="1"/>
</dbReference>
<sequence length="440" mass="49653">MADSNRSSPESIMPLSPQWLIARPSDRAGTTNVGADASLGGPGEELLEITVADPVKQGDGVQAYVSYRVNTKTNLPNYRRKEFSVIRRFSDFLWLHERLTETHRGVIIPPLPEKNVVEKFRFSADFIDMRRQALDMFINRVAAHPLLRQSSDLQLFLEASEDLWSLETARAHEANLLKKKPSDFMQLFRDVQAKVGSMVLGKDKAQSEVDEEYESLKSYVAALETHLAEARKQAERLVKRQRDLGQALADFGIAVLMLGDCEGGSLGHVFKELGKRSDALSAASQKQAQELTSKLEQPLREYVRMILSIKHVMSDRQSALSQWQQGTAELASKRVKLERLKQAQPPVRAERIAEMDAEIEECKKREEELKRAYEVLVETMHAEMVRFQQQKTQDLATIMRNFALAQARLADETAKVWQSLLPDVQNLRKPAVGGDGNTLA</sequence>
<comment type="caution">
    <text evidence="3">The sequence shown here is derived from an EMBL/GenBank/DDBJ whole genome shotgun (WGS) entry which is preliminary data.</text>
</comment>
<dbReference type="GO" id="GO:0072659">
    <property type="term" value="P:protein localization to plasma membrane"/>
    <property type="evidence" value="ECO:0007669"/>
    <property type="project" value="EnsemblPlants"/>
</dbReference>
<accession>A0A388JUC9</accession>
<dbReference type="Pfam" id="PF00787">
    <property type="entry name" value="PX"/>
    <property type="match status" value="1"/>
</dbReference>
<evidence type="ECO:0000256" key="1">
    <source>
        <dbReference type="SAM" id="Coils"/>
    </source>
</evidence>
<dbReference type="Pfam" id="PF09325">
    <property type="entry name" value="Vps5"/>
    <property type="match status" value="1"/>
</dbReference>
<feature type="domain" description="PX" evidence="2">
    <location>
        <begin position="45"/>
        <end position="163"/>
    </location>
</feature>
<dbReference type="GO" id="GO:0035091">
    <property type="term" value="F:phosphatidylinositol binding"/>
    <property type="evidence" value="ECO:0007669"/>
    <property type="project" value="InterPro"/>
</dbReference>
<dbReference type="InterPro" id="IPR027267">
    <property type="entry name" value="AH/BAR_dom_sf"/>
</dbReference>
<dbReference type="PANTHER" id="PTHR10555:SF170">
    <property type="entry name" value="FI18122P1"/>
    <property type="match status" value="1"/>
</dbReference>
<name>A0A388JUC9_CHABU</name>
<protein>
    <recommendedName>
        <fullName evidence="2">PX domain-containing protein</fullName>
    </recommendedName>
</protein>
<proteinExistence type="predicted"/>
<dbReference type="GO" id="GO:0006896">
    <property type="term" value="P:Golgi to vacuole transport"/>
    <property type="evidence" value="ECO:0007669"/>
    <property type="project" value="EnsemblPlants"/>
</dbReference>
<dbReference type="GO" id="GO:0009958">
    <property type="term" value="P:positive gravitropism"/>
    <property type="evidence" value="ECO:0007669"/>
    <property type="project" value="EnsemblPlants"/>
</dbReference>
<dbReference type="PANTHER" id="PTHR10555">
    <property type="entry name" value="SORTING NEXIN"/>
    <property type="match status" value="1"/>
</dbReference>
<dbReference type="STRING" id="69332.A0A388JUC9"/>
<gene>
    <name evidence="3" type="ORF">CBR_g20439</name>
</gene>
<dbReference type="GO" id="GO:0030904">
    <property type="term" value="C:retromer complex"/>
    <property type="evidence" value="ECO:0007669"/>
    <property type="project" value="EnsemblPlants"/>
</dbReference>
<keyword evidence="1" id="KW-0175">Coiled coil</keyword>
<dbReference type="Gene3D" id="3.30.1520.10">
    <property type="entry name" value="Phox-like domain"/>
    <property type="match status" value="1"/>
</dbReference>
<dbReference type="GO" id="GO:0005771">
    <property type="term" value="C:multivesicular body"/>
    <property type="evidence" value="ECO:0007669"/>
    <property type="project" value="EnsemblPlants"/>
</dbReference>
<dbReference type="AlphaFoldDB" id="A0A388JUC9"/>
<keyword evidence="4" id="KW-1185">Reference proteome</keyword>
<dbReference type="OrthoDB" id="5227681at2759"/>
<dbReference type="GO" id="GO:0006623">
    <property type="term" value="P:protein targeting to vacuole"/>
    <property type="evidence" value="ECO:0007669"/>
    <property type="project" value="EnsemblPlants"/>
</dbReference>
<dbReference type="EMBL" id="BFEA01000019">
    <property type="protein sequence ID" value="GBG61408.1"/>
    <property type="molecule type" value="Genomic_DNA"/>
</dbReference>
<evidence type="ECO:0000313" key="4">
    <source>
        <dbReference type="Proteomes" id="UP000265515"/>
    </source>
</evidence>
<dbReference type="Gene3D" id="1.20.1270.60">
    <property type="entry name" value="Arfaptin homology (AH) domain/BAR domain"/>
    <property type="match status" value="1"/>
</dbReference>
<evidence type="ECO:0000259" key="2">
    <source>
        <dbReference type="PROSITE" id="PS50195"/>
    </source>
</evidence>